<keyword evidence="3" id="KW-0732">Signal</keyword>
<dbReference type="GO" id="GO:0016787">
    <property type="term" value="F:hydrolase activity"/>
    <property type="evidence" value="ECO:0007669"/>
    <property type="project" value="UniProtKB-KW"/>
</dbReference>
<evidence type="ECO:0000256" key="3">
    <source>
        <dbReference type="SAM" id="SignalP"/>
    </source>
</evidence>
<dbReference type="Gene3D" id="3.40.630.10">
    <property type="entry name" value="Zn peptidases"/>
    <property type="match status" value="1"/>
</dbReference>
<keyword evidence="6" id="KW-1185">Reference proteome</keyword>
<keyword evidence="1 5" id="KW-0378">Hydrolase</keyword>
<keyword evidence="2" id="KW-0464">Manganese</keyword>
<keyword evidence="2" id="KW-0479">Metal-binding</keyword>
<feature type="signal peptide" evidence="3">
    <location>
        <begin position="1"/>
        <end position="21"/>
    </location>
</feature>
<dbReference type="SUPFAM" id="SSF55031">
    <property type="entry name" value="Bacterial exopeptidase dimerisation domain"/>
    <property type="match status" value="1"/>
</dbReference>
<evidence type="ECO:0000313" key="6">
    <source>
        <dbReference type="Proteomes" id="UP000265560"/>
    </source>
</evidence>
<evidence type="ECO:0000313" key="5">
    <source>
        <dbReference type="EMBL" id="AYC31795.1"/>
    </source>
</evidence>
<dbReference type="KEGG" id="pcav:D3880_05080"/>
<protein>
    <submittedName>
        <fullName evidence="5">Amidohydrolase</fullName>
    </submittedName>
</protein>
<evidence type="ECO:0000256" key="1">
    <source>
        <dbReference type="ARBA" id="ARBA00022801"/>
    </source>
</evidence>
<comment type="cofactor">
    <cofactor evidence="2">
        <name>Mn(2+)</name>
        <dbReference type="ChEBI" id="CHEBI:29035"/>
    </cofactor>
    <text evidence="2">The Mn(2+) ion enhances activity.</text>
</comment>
<dbReference type="InterPro" id="IPR002933">
    <property type="entry name" value="Peptidase_M20"/>
</dbReference>
<gene>
    <name evidence="5" type="ORF">D3880_05080</name>
</gene>
<dbReference type="NCBIfam" id="TIGR01891">
    <property type="entry name" value="amidohydrolases"/>
    <property type="match status" value="1"/>
</dbReference>
<dbReference type="InterPro" id="IPR036264">
    <property type="entry name" value="Bact_exopeptidase_dim_dom"/>
</dbReference>
<dbReference type="Pfam" id="PF07687">
    <property type="entry name" value="M20_dimer"/>
    <property type="match status" value="1"/>
</dbReference>
<feature type="binding site" evidence="2">
    <location>
        <position position="415"/>
    </location>
    <ligand>
        <name>Mn(2+)</name>
        <dbReference type="ChEBI" id="CHEBI:29035"/>
        <label>2</label>
    </ligand>
</feature>
<feature type="chain" id="PRO_5017220319" evidence="3">
    <location>
        <begin position="22"/>
        <end position="445"/>
    </location>
</feature>
<dbReference type="InterPro" id="IPR017439">
    <property type="entry name" value="Amidohydrolase"/>
</dbReference>
<dbReference type="PANTHER" id="PTHR11014:SF63">
    <property type="entry name" value="METALLOPEPTIDASE, PUTATIVE (AFU_ORTHOLOGUE AFUA_6G09600)-RELATED"/>
    <property type="match status" value="1"/>
</dbReference>
<feature type="binding site" evidence="2">
    <location>
        <position position="138"/>
    </location>
    <ligand>
        <name>Mn(2+)</name>
        <dbReference type="ChEBI" id="CHEBI:29035"/>
        <label>2</label>
    </ligand>
</feature>
<dbReference type="RefSeq" id="WP_119892418.1">
    <property type="nucleotide sequence ID" value="NZ_CP032419.1"/>
</dbReference>
<dbReference type="Proteomes" id="UP000265560">
    <property type="component" value="Chromosome"/>
</dbReference>
<feature type="binding site" evidence="2">
    <location>
        <position position="199"/>
    </location>
    <ligand>
        <name>Mn(2+)</name>
        <dbReference type="ChEBI" id="CHEBI:29035"/>
        <label>2</label>
    </ligand>
</feature>
<feature type="binding site" evidence="2">
    <location>
        <position position="136"/>
    </location>
    <ligand>
        <name>Mn(2+)</name>
        <dbReference type="ChEBI" id="CHEBI:29035"/>
        <label>2</label>
    </ligand>
</feature>
<accession>A0A385YXW9</accession>
<dbReference type="GO" id="GO:0046872">
    <property type="term" value="F:metal ion binding"/>
    <property type="evidence" value="ECO:0007669"/>
    <property type="project" value="UniProtKB-KW"/>
</dbReference>
<dbReference type="AlphaFoldDB" id="A0A385YXW9"/>
<dbReference type="SUPFAM" id="SSF53187">
    <property type="entry name" value="Zn-dependent exopeptidases"/>
    <property type="match status" value="1"/>
</dbReference>
<evidence type="ECO:0000259" key="4">
    <source>
        <dbReference type="Pfam" id="PF07687"/>
    </source>
</evidence>
<proteinExistence type="predicted"/>
<evidence type="ECO:0000256" key="2">
    <source>
        <dbReference type="PIRSR" id="PIRSR005962-1"/>
    </source>
</evidence>
<dbReference type="InterPro" id="IPR011650">
    <property type="entry name" value="Peptidase_M20_dimer"/>
</dbReference>
<feature type="binding site" evidence="2">
    <location>
        <position position="172"/>
    </location>
    <ligand>
        <name>Mn(2+)</name>
        <dbReference type="ChEBI" id="CHEBI:29035"/>
        <label>2</label>
    </ligand>
</feature>
<sequence length="445" mass="47305">MSFHPLLSALALSLCAASAQAATPDLNKRIDGLVQQDEAQLVEVFKQLHRNPEMAFQETETAALVAKTLREQGFEVKTAIGTTGVVGILRNGPGPVVMYRADMDALPIKEETGLPYQSTKVTPWLNNPSQPVMHACGHDAHTTWLLEVAKVMAQLKDQWSGTLVLVAQPAEEILEGAVAMVNGGLYDFAPKPDVLVAAHVSPVVPAGSVSLRDGPRMAGTDQIDVELPGIGGHGSTPHVTKDPVVMAAMAVMGYQTVVSRMVDQAKPAVLTVAAVQAGVNNNVIPDRAVLKLNLRWYDQQVRERLIAGIKSVTSGVLVMNDVPEGYAAKYTMKGYSTPVINAKAQTEQAQAALVAQLGADKVLPGMPPVMGSEDFHMLASPYPDTPVLFIAVGSGKPDAYKTLVEKQQLPPAMNHTSRFVVELPAIAAGARAMSATLLAFFNAGQ</sequence>
<reference evidence="6" key="1">
    <citation type="submission" date="2018-09" db="EMBL/GenBank/DDBJ databases">
        <authorList>
            <person name="Zhu H."/>
        </authorList>
    </citation>
    <scope>NUCLEOTIDE SEQUENCE [LARGE SCALE GENOMIC DNA]</scope>
    <source>
        <strain evidence="6">K2W31S-8</strain>
    </source>
</reference>
<dbReference type="EMBL" id="CP032419">
    <property type="protein sequence ID" value="AYC31795.1"/>
    <property type="molecule type" value="Genomic_DNA"/>
</dbReference>
<name>A0A385YXW9_9PSED</name>
<feature type="domain" description="Peptidase M20 dimerisation" evidence="4">
    <location>
        <begin position="224"/>
        <end position="311"/>
    </location>
</feature>
<dbReference type="Gene3D" id="3.30.70.360">
    <property type="match status" value="1"/>
</dbReference>
<organism evidence="5 6">
    <name type="scientific">Pseudomonas cavernae</name>
    <dbReference type="NCBI Taxonomy" id="2320867"/>
    <lineage>
        <taxon>Bacteria</taxon>
        <taxon>Pseudomonadati</taxon>
        <taxon>Pseudomonadota</taxon>
        <taxon>Gammaproteobacteria</taxon>
        <taxon>Pseudomonadales</taxon>
        <taxon>Pseudomonadaceae</taxon>
        <taxon>Pseudomonas</taxon>
    </lineage>
</organism>
<dbReference type="OrthoDB" id="9777385at2"/>
<dbReference type="PIRSF" id="PIRSF005962">
    <property type="entry name" value="Pept_M20D_amidohydro"/>
    <property type="match status" value="1"/>
</dbReference>
<dbReference type="PANTHER" id="PTHR11014">
    <property type="entry name" value="PEPTIDASE M20 FAMILY MEMBER"/>
    <property type="match status" value="1"/>
</dbReference>
<dbReference type="Pfam" id="PF01546">
    <property type="entry name" value="Peptidase_M20"/>
    <property type="match status" value="1"/>
</dbReference>